<evidence type="ECO:0000256" key="4">
    <source>
        <dbReference type="PIRSR" id="PIRSR000390-2"/>
    </source>
</evidence>
<dbReference type="GO" id="GO:0030170">
    <property type="term" value="F:pyridoxal phosphate binding"/>
    <property type="evidence" value="ECO:0007669"/>
    <property type="project" value="TreeGrafter"/>
</dbReference>
<dbReference type="RefSeq" id="WP_227323352.1">
    <property type="nucleotide sequence ID" value="NZ_JAESVB010000016.1"/>
</dbReference>
<dbReference type="Pfam" id="PF01041">
    <property type="entry name" value="DegT_DnrJ_EryC1"/>
    <property type="match status" value="1"/>
</dbReference>
<dbReference type="AlphaFoldDB" id="A0A963YV71"/>
<dbReference type="Gene3D" id="3.40.640.10">
    <property type="entry name" value="Type I PLP-dependent aspartate aminotransferase-like (Major domain)"/>
    <property type="match status" value="1"/>
</dbReference>
<dbReference type="SUPFAM" id="SSF53383">
    <property type="entry name" value="PLP-dependent transferases"/>
    <property type="match status" value="1"/>
</dbReference>
<comment type="caution">
    <text evidence="6">The sequence shown here is derived from an EMBL/GenBank/DDBJ whole genome shotgun (WGS) entry which is preliminary data.</text>
</comment>
<gene>
    <name evidence="6" type="ORF">ASILVAE211_21100</name>
</gene>
<dbReference type="InterPro" id="IPR015421">
    <property type="entry name" value="PyrdxlP-dep_Trfase_major"/>
</dbReference>
<reference evidence="6" key="1">
    <citation type="journal article" date="2021" name="Microorganisms">
        <title>Acidisoma silvae sp. nov. and Acidisomacellulosilytica sp. nov., Two Acidophilic Bacteria Isolated from Decaying Wood, Hydrolyzing Cellulose and Producing Poly-3-hydroxybutyrate.</title>
        <authorList>
            <person name="Mieszkin S."/>
            <person name="Pouder E."/>
            <person name="Uroz S."/>
            <person name="Simon-Colin C."/>
            <person name="Alain K."/>
        </authorList>
    </citation>
    <scope>NUCLEOTIDE SEQUENCE</scope>
    <source>
        <strain evidence="6">HW T2.11</strain>
    </source>
</reference>
<evidence type="ECO:0000256" key="3">
    <source>
        <dbReference type="PIRSR" id="PIRSR000390-1"/>
    </source>
</evidence>
<name>A0A963YV71_9PROT</name>
<protein>
    <submittedName>
        <fullName evidence="6">DegT/DnrJ/EryC1/StrS family aminotransferase</fullName>
    </submittedName>
</protein>
<organism evidence="6 7">
    <name type="scientific">Acidisoma silvae</name>
    <dbReference type="NCBI Taxonomy" id="2802396"/>
    <lineage>
        <taxon>Bacteria</taxon>
        <taxon>Pseudomonadati</taxon>
        <taxon>Pseudomonadota</taxon>
        <taxon>Alphaproteobacteria</taxon>
        <taxon>Acetobacterales</taxon>
        <taxon>Acidocellaceae</taxon>
        <taxon>Acidisoma</taxon>
    </lineage>
</organism>
<reference evidence="6" key="2">
    <citation type="submission" date="2021-01" db="EMBL/GenBank/DDBJ databases">
        <authorList>
            <person name="Mieszkin S."/>
            <person name="Pouder E."/>
            <person name="Alain K."/>
        </authorList>
    </citation>
    <scope>NUCLEOTIDE SEQUENCE</scope>
    <source>
        <strain evidence="6">HW T2.11</strain>
    </source>
</reference>
<dbReference type="PANTHER" id="PTHR30244">
    <property type="entry name" value="TRANSAMINASE"/>
    <property type="match status" value="1"/>
</dbReference>
<evidence type="ECO:0000313" key="7">
    <source>
        <dbReference type="Proteomes" id="UP000708298"/>
    </source>
</evidence>
<sequence>MSVAFIRPNPPRLSELAAELREIEDRRMFSNFGPVNSAFEQDMIDQVFSGVGHAMTACNATIGLILAIQQAIGDRPTTTRYALMPSFTFAAAAQAALWCGLTPLFCDIDPATWAACPRDEERLLSEYGDKIAVVVPYATFGFDIDLTRYERLMAQHKVPVVVDAAASLGTVSSDGRGFGTGFSGTIVYSMHATKAFSTGEAGIVYSGDQARIDELRQMCNFGFGEARAATMPGLNGKLSEVGALLCQQQLKRFDGTMLRRSQIMARYREAFPELTFQPRRLGRQAHQFGVGLLPEGFGPRRSEFQAALTAAGIGNAAYFSPHVAQQRYFANHAIFGELPVTNDVASRVISLPMFDTMTDAELEEVVTVVRRELTALIETQSAITQWPWASMAAD</sequence>
<evidence type="ECO:0000313" key="6">
    <source>
        <dbReference type="EMBL" id="MCB8877705.1"/>
    </source>
</evidence>
<keyword evidence="6" id="KW-0808">Transferase</keyword>
<accession>A0A963YV71</accession>
<dbReference type="EMBL" id="JAESVB010000016">
    <property type="protein sequence ID" value="MCB8877705.1"/>
    <property type="molecule type" value="Genomic_DNA"/>
</dbReference>
<dbReference type="InterPro" id="IPR015424">
    <property type="entry name" value="PyrdxlP-dep_Trfase"/>
</dbReference>
<proteinExistence type="inferred from homology"/>
<feature type="modified residue" description="N6-(pyridoxal phosphate)lysine" evidence="4">
    <location>
        <position position="194"/>
    </location>
</feature>
<evidence type="ECO:0000256" key="1">
    <source>
        <dbReference type="ARBA" id="ARBA00022898"/>
    </source>
</evidence>
<evidence type="ECO:0000256" key="5">
    <source>
        <dbReference type="RuleBase" id="RU004508"/>
    </source>
</evidence>
<keyword evidence="1 4" id="KW-0663">Pyridoxal phosphate</keyword>
<dbReference type="Proteomes" id="UP000708298">
    <property type="component" value="Unassembled WGS sequence"/>
</dbReference>
<dbReference type="PIRSF" id="PIRSF000390">
    <property type="entry name" value="PLP_StrS"/>
    <property type="match status" value="1"/>
</dbReference>
<keyword evidence="7" id="KW-1185">Reference proteome</keyword>
<feature type="active site" description="Proton acceptor" evidence="3">
    <location>
        <position position="194"/>
    </location>
</feature>
<comment type="similarity">
    <text evidence="2 5">Belongs to the DegT/DnrJ/EryC1 family.</text>
</comment>
<keyword evidence="6" id="KW-0032">Aminotransferase</keyword>
<dbReference type="PANTHER" id="PTHR30244:SF9">
    <property type="entry name" value="PROTEIN RV3402C"/>
    <property type="match status" value="1"/>
</dbReference>
<dbReference type="GO" id="GO:0008483">
    <property type="term" value="F:transaminase activity"/>
    <property type="evidence" value="ECO:0007669"/>
    <property type="project" value="UniProtKB-KW"/>
</dbReference>
<dbReference type="InterPro" id="IPR000653">
    <property type="entry name" value="DegT/StrS_aminotransferase"/>
</dbReference>
<dbReference type="GO" id="GO:0000271">
    <property type="term" value="P:polysaccharide biosynthetic process"/>
    <property type="evidence" value="ECO:0007669"/>
    <property type="project" value="TreeGrafter"/>
</dbReference>
<evidence type="ECO:0000256" key="2">
    <source>
        <dbReference type="ARBA" id="ARBA00037999"/>
    </source>
</evidence>